<evidence type="ECO:0000313" key="2">
    <source>
        <dbReference type="Proteomes" id="UP000053750"/>
    </source>
</evidence>
<dbReference type="EMBL" id="JFHU01000186">
    <property type="protein sequence ID" value="EXX86552.1"/>
    <property type="molecule type" value="Genomic_DNA"/>
</dbReference>
<evidence type="ECO:0000313" key="1">
    <source>
        <dbReference type="EMBL" id="EXX86552.1"/>
    </source>
</evidence>
<sequence length="67" mass="7591">MSKFVLARSSEPQGWKRGRAFVVFVRKERSLLRIPDEESTESETDVFLLGKLTAYAGGTKACKRKVQ</sequence>
<name>A0A9W5RZY5_9BACL</name>
<organism evidence="1 2">
    <name type="scientific">Paenibacillus darwinianus</name>
    <dbReference type="NCBI Taxonomy" id="1380763"/>
    <lineage>
        <taxon>Bacteria</taxon>
        <taxon>Bacillati</taxon>
        <taxon>Bacillota</taxon>
        <taxon>Bacilli</taxon>
        <taxon>Bacillales</taxon>
        <taxon>Paenibacillaceae</taxon>
        <taxon>Paenibacillus</taxon>
    </lineage>
</organism>
<protein>
    <submittedName>
        <fullName evidence="1">Uncharacterized protein</fullName>
    </submittedName>
</protein>
<dbReference type="Proteomes" id="UP000053750">
    <property type="component" value="Unassembled WGS sequence"/>
</dbReference>
<comment type="caution">
    <text evidence="1">The sequence shown here is derived from an EMBL/GenBank/DDBJ whole genome shotgun (WGS) entry which is preliminary data.</text>
</comment>
<reference evidence="1 2" key="1">
    <citation type="submission" date="2014-02" db="EMBL/GenBank/DDBJ databases">
        <title>Genome sequence of Paenibacillus darwinianus reveals adaptive mechanisms for survival in Antarctic soils.</title>
        <authorList>
            <person name="Dsouza M."/>
            <person name="Taylor M.W."/>
            <person name="Turner S.J."/>
            <person name="Aislabie J."/>
        </authorList>
    </citation>
    <scope>NUCLEOTIDE SEQUENCE [LARGE SCALE GENOMIC DNA]</scope>
    <source>
        <strain evidence="1 2">CE1</strain>
    </source>
</reference>
<proteinExistence type="predicted"/>
<dbReference type="AlphaFoldDB" id="A0A9W5RZY5"/>
<accession>A0A9W5RZY5</accession>
<gene>
    <name evidence="1" type="ORF">BG53_05995</name>
</gene>
<keyword evidence="2" id="KW-1185">Reference proteome</keyword>